<organism evidence="6 7">
    <name type="scientific">Sulfurirhabdus autotrophica</name>
    <dbReference type="NCBI Taxonomy" id="1706046"/>
    <lineage>
        <taxon>Bacteria</taxon>
        <taxon>Pseudomonadati</taxon>
        <taxon>Pseudomonadota</taxon>
        <taxon>Betaproteobacteria</taxon>
        <taxon>Nitrosomonadales</taxon>
        <taxon>Sulfuricellaceae</taxon>
        <taxon>Sulfurirhabdus</taxon>
    </lineage>
</organism>
<dbReference type="SUPFAM" id="SSF74650">
    <property type="entry name" value="Galactose mutarotase-like"/>
    <property type="match status" value="1"/>
</dbReference>
<dbReference type="Proteomes" id="UP000295367">
    <property type="component" value="Unassembled WGS sequence"/>
</dbReference>
<comment type="caution">
    <text evidence="6">The sequence shown here is derived from an EMBL/GenBank/DDBJ whole genome shotgun (WGS) entry which is preliminary data.</text>
</comment>
<proteinExistence type="inferred from homology"/>
<evidence type="ECO:0000256" key="2">
    <source>
        <dbReference type="ARBA" id="ARBA00023277"/>
    </source>
</evidence>
<protein>
    <submittedName>
        <fullName evidence="6">Alpha-amylase</fullName>
    </submittedName>
</protein>
<dbReference type="Pfam" id="PF09095">
    <property type="entry name" value="AmyA-gluTrfs_C"/>
    <property type="match status" value="1"/>
</dbReference>
<evidence type="ECO:0000259" key="4">
    <source>
        <dbReference type="Pfam" id="PF09094"/>
    </source>
</evidence>
<dbReference type="CDD" id="cd10793">
    <property type="entry name" value="GH57N_TLGT_like"/>
    <property type="match status" value="1"/>
</dbReference>
<dbReference type="Gene3D" id="2.70.98.10">
    <property type="match status" value="1"/>
</dbReference>
<dbReference type="EMBL" id="SMCO01000009">
    <property type="protein sequence ID" value="TCV85386.1"/>
    <property type="molecule type" value="Genomic_DNA"/>
</dbReference>
<dbReference type="InterPro" id="IPR004300">
    <property type="entry name" value="Glyco_hydro_57_N"/>
</dbReference>
<accession>A0A4R3Y135</accession>
<evidence type="ECO:0000256" key="1">
    <source>
        <dbReference type="ARBA" id="ARBA00006821"/>
    </source>
</evidence>
<evidence type="ECO:0000313" key="7">
    <source>
        <dbReference type="Proteomes" id="UP000295367"/>
    </source>
</evidence>
<dbReference type="InterPro" id="IPR011330">
    <property type="entry name" value="Glyco_hydro/deAcase_b/a-brl"/>
</dbReference>
<keyword evidence="2" id="KW-0119">Carbohydrate metabolism</keyword>
<dbReference type="InterPro" id="IPR052046">
    <property type="entry name" value="GH57_Enzymes"/>
</dbReference>
<reference evidence="6 7" key="1">
    <citation type="submission" date="2019-03" db="EMBL/GenBank/DDBJ databases">
        <title>Genomic Encyclopedia of Type Strains, Phase IV (KMG-IV): sequencing the most valuable type-strain genomes for metagenomic binning, comparative biology and taxonomic classification.</title>
        <authorList>
            <person name="Goeker M."/>
        </authorList>
    </citation>
    <scope>NUCLEOTIDE SEQUENCE [LARGE SCALE GENOMIC DNA]</scope>
    <source>
        <strain evidence="6 7">DSM 100309</strain>
    </source>
</reference>
<keyword evidence="7" id="KW-1185">Reference proteome</keyword>
<evidence type="ECO:0000259" key="3">
    <source>
        <dbReference type="Pfam" id="PF03065"/>
    </source>
</evidence>
<name>A0A4R3Y135_9PROT</name>
<dbReference type="AlphaFoldDB" id="A0A4R3Y135"/>
<dbReference type="Pfam" id="PF09094">
    <property type="entry name" value="AmyA-A_glucT_m"/>
    <property type="match status" value="1"/>
</dbReference>
<dbReference type="InterPro" id="IPR011013">
    <property type="entry name" value="Gal_mutarotase_sf_dom"/>
</dbReference>
<feature type="domain" description="Glycoside hydrolase family 57 N-terminal" evidence="3">
    <location>
        <begin position="22"/>
        <end position="270"/>
    </location>
</feature>
<dbReference type="GO" id="GO:0003824">
    <property type="term" value="F:catalytic activity"/>
    <property type="evidence" value="ECO:0007669"/>
    <property type="project" value="InterPro"/>
</dbReference>
<dbReference type="Gene3D" id="3.20.110.20">
    <property type="match status" value="1"/>
</dbReference>
<dbReference type="Pfam" id="PF03065">
    <property type="entry name" value="Glyco_hydro_57"/>
    <property type="match status" value="1"/>
</dbReference>
<dbReference type="SUPFAM" id="SSF88688">
    <property type="entry name" value="Families 57/38 glycoside transferase middle domain"/>
    <property type="match status" value="1"/>
</dbReference>
<dbReference type="SUPFAM" id="SSF88713">
    <property type="entry name" value="Glycoside hydrolase/deacetylase"/>
    <property type="match status" value="1"/>
</dbReference>
<sequence length="676" mass="76591">MTHSVKLLLGVHAHQPVGNFPEVLEEAHLKCYQPFIQTLYRYPDFHYAIHFSGWLLDYLLQHYPKDMAMLREMVGRGQAELFGGGDTEPVLAVIPNEDRIGQVNALSDKLKKTLGSRPDGAWLTERVWEATVVPGLADAGIRYVTVDDYHFLCSGRKGEELKGFFSTEEDNRNLDLFPISEGLRYRLPFSPAPDAVKYLEEMAETGSDVAAIYFDDIEKFGIWPDTYEWVYEKGWLKDFIEGVLASGKIQTQRYSDYHANNKTRGIVYLPTTSYIEMNEWTLPASAANHFADMVHASKENKRFEQDKAFLRGGIWKNFFSRYPESNWMHKRMLSVSRRFHAMPEAKRTDEMVEMLYQSQANDAYWHGLFGGLYLPHLRRAVYRAIIALEGMLDKISPRLNSIREDLDKDGCDEIFLQDSLLQAVVKLDGLGAVCELDAYQLNHNFGDSLRRSDEHYYRKIKQGELQHHSGDGIASAHDRVSFKHEITQEDLVPDSHARVLFLDGWQADATQDVMPVTNYVLKTEHAEKQGLTLGCQIGNVLVSKHVAVSENHLRLTYRFSGQGEGEFSTTLNVAMPSCDGPAGRFIHDGHILGGFGQPLALNNMKEIMLDDAVLGGKLLVHSSKPVSFHAAPHFTVSQSEAGFEKIMQAVTLVLTWPLGSRYKEITIDLEVVKYSS</sequence>
<dbReference type="InterPro" id="IPR015179">
    <property type="entry name" value="A-amylase/a-glucTrfase_C"/>
</dbReference>
<dbReference type="InterPro" id="IPR014718">
    <property type="entry name" value="GH-type_carb-bd"/>
</dbReference>
<dbReference type="RefSeq" id="WP_124946749.1">
    <property type="nucleotide sequence ID" value="NZ_BHVT01000039.1"/>
</dbReference>
<feature type="domain" description="Alpha-amylase/4-alpha-glucanotransferase C-terminal" evidence="5">
    <location>
        <begin position="405"/>
        <end position="659"/>
    </location>
</feature>
<dbReference type="OrthoDB" id="8476at2"/>
<dbReference type="GO" id="GO:0005975">
    <property type="term" value="P:carbohydrate metabolic process"/>
    <property type="evidence" value="ECO:0007669"/>
    <property type="project" value="InterPro"/>
</dbReference>
<comment type="similarity">
    <text evidence="1">Belongs to the glycosyl hydrolase 57 family.</text>
</comment>
<dbReference type="InterPro" id="IPR015178">
    <property type="entry name" value="A-amylase/a-glucTrfase_central"/>
</dbReference>
<dbReference type="PANTHER" id="PTHR36306:SF1">
    <property type="entry name" value="ALPHA-AMYLASE-RELATED"/>
    <property type="match status" value="1"/>
</dbReference>
<gene>
    <name evidence="6" type="ORF">EDC63_10957</name>
</gene>
<evidence type="ECO:0000313" key="6">
    <source>
        <dbReference type="EMBL" id="TCV85386.1"/>
    </source>
</evidence>
<dbReference type="InterPro" id="IPR028995">
    <property type="entry name" value="Glyco_hydro_57/38_cen_sf"/>
</dbReference>
<feature type="domain" description="Alpha-amylase/4-alpha-glucanotransferase central" evidence="4">
    <location>
        <begin position="313"/>
        <end position="391"/>
    </location>
</feature>
<dbReference type="GO" id="GO:0030246">
    <property type="term" value="F:carbohydrate binding"/>
    <property type="evidence" value="ECO:0007669"/>
    <property type="project" value="InterPro"/>
</dbReference>
<dbReference type="PANTHER" id="PTHR36306">
    <property type="entry name" value="ALPHA-AMYLASE-RELATED-RELATED"/>
    <property type="match status" value="1"/>
</dbReference>
<evidence type="ECO:0000259" key="5">
    <source>
        <dbReference type="Pfam" id="PF09095"/>
    </source>
</evidence>